<dbReference type="EMBL" id="SMAG01000003">
    <property type="protein sequence ID" value="TCS94941.1"/>
    <property type="molecule type" value="Genomic_DNA"/>
</dbReference>
<comment type="caution">
    <text evidence="2">The sequence shown here is derived from an EMBL/GenBank/DDBJ whole genome shotgun (WGS) entry which is preliminary data.</text>
</comment>
<evidence type="ECO:0000256" key="1">
    <source>
        <dbReference type="SAM" id="MobiDB-lite"/>
    </source>
</evidence>
<accession>A0A4R3L572</accession>
<feature type="compositionally biased region" description="Basic residues" evidence="1">
    <location>
        <begin position="105"/>
        <end position="117"/>
    </location>
</feature>
<dbReference type="AlphaFoldDB" id="A0A4R3L572"/>
<gene>
    <name evidence="2" type="ORF">EDD58_103366</name>
</gene>
<evidence type="ECO:0000313" key="2">
    <source>
        <dbReference type="EMBL" id="TCS94941.1"/>
    </source>
</evidence>
<feature type="region of interest" description="Disordered" evidence="1">
    <location>
        <begin position="94"/>
        <end position="117"/>
    </location>
</feature>
<name>A0A4R3L572_9BACL</name>
<reference evidence="2 3" key="1">
    <citation type="submission" date="2019-03" db="EMBL/GenBank/DDBJ databases">
        <title>Genomic Encyclopedia of Type Strains, Phase IV (KMG-IV): sequencing the most valuable type-strain genomes for metagenomic binning, comparative biology and taxonomic classification.</title>
        <authorList>
            <person name="Goeker M."/>
        </authorList>
    </citation>
    <scope>NUCLEOTIDE SEQUENCE [LARGE SCALE GENOMIC DNA]</scope>
    <source>
        <strain evidence="2 3">DSM 45707</strain>
    </source>
</reference>
<dbReference type="OrthoDB" id="2989675at2"/>
<proteinExistence type="predicted"/>
<organism evidence="2 3">
    <name type="scientific">Hazenella coriacea</name>
    <dbReference type="NCBI Taxonomy" id="1179467"/>
    <lineage>
        <taxon>Bacteria</taxon>
        <taxon>Bacillati</taxon>
        <taxon>Bacillota</taxon>
        <taxon>Bacilli</taxon>
        <taxon>Bacillales</taxon>
        <taxon>Thermoactinomycetaceae</taxon>
        <taxon>Hazenella</taxon>
    </lineage>
</organism>
<protein>
    <submittedName>
        <fullName evidence="2">Uncharacterized protein</fullName>
    </submittedName>
</protein>
<dbReference type="Proteomes" id="UP000294937">
    <property type="component" value="Unassembled WGS sequence"/>
</dbReference>
<keyword evidence="3" id="KW-1185">Reference proteome</keyword>
<dbReference type="RefSeq" id="WP_131924317.1">
    <property type="nucleotide sequence ID" value="NZ_SMAG01000003.1"/>
</dbReference>
<evidence type="ECO:0000313" key="3">
    <source>
        <dbReference type="Proteomes" id="UP000294937"/>
    </source>
</evidence>
<sequence length="117" mass="13619">MEEKAKKPSKKDFADLINRFTGENTMTEEKIDQFLTGAKKSYKNKGMNGFFDYIRKVTQAPISNEMMESILNQMRSPQGTQQLLKDYKIPLDLPNSADKSYPKRPLQKRTLRKKGKR</sequence>